<gene>
    <name evidence="9" type="ORF">K504DRAFT_342198</name>
</gene>
<sequence>PGATEVSTAKGLALWLVICSLCLIGFTSSLDGSITAIALPKISTTLASEDKYVAMALANGFVLAQTVVQPEFAQICDIFGRR</sequence>
<accession>A0A6G1K489</accession>
<dbReference type="AlphaFoldDB" id="A0A6G1K489"/>
<reference evidence="9" key="1">
    <citation type="journal article" date="2020" name="Stud. Mycol.">
        <title>101 Dothideomycetes genomes: a test case for predicting lifestyles and emergence of pathogens.</title>
        <authorList>
            <person name="Haridas S."/>
            <person name="Albert R."/>
            <person name="Binder M."/>
            <person name="Bloem J."/>
            <person name="Labutti K."/>
            <person name="Salamov A."/>
            <person name="Andreopoulos B."/>
            <person name="Baker S."/>
            <person name="Barry K."/>
            <person name="Bills G."/>
            <person name="Bluhm B."/>
            <person name="Cannon C."/>
            <person name="Castanera R."/>
            <person name="Culley D."/>
            <person name="Daum C."/>
            <person name="Ezra D."/>
            <person name="Gonzalez J."/>
            <person name="Henrissat B."/>
            <person name="Kuo A."/>
            <person name="Liang C."/>
            <person name="Lipzen A."/>
            <person name="Lutzoni F."/>
            <person name="Magnuson J."/>
            <person name="Mondo S."/>
            <person name="Nolan M."/>
            <person name="Ohm R."/>
            <person name="Pangilinan J."/>
            <person name="Park H.-J."/>
            <person name="Ramirez L."/>
            <person name="Alfaro M."/>
            <person name="Sun H."/>
            <person name="Tritt A."/>
            <person name="Yoshinaga Y."/>
            <person name="Zwiers L.-H."/>
            <person name="Turgeon B."/>
            <person name="Goodwin S."/>
            <person name="Spatafora J."/>
            <person name="Crous P."/>
            <person name="Grigoriev I."/>
        </authorList>
    </citation>
    <scope>NUCLEOTIDE SEQUENCE</scope>
    <source>
        <strain evidence="9">CBS 279.74</strain>
    </source>
</reference>
<evidence type="ECO:0000256" key="6">
    <source>
        <dbReference type="ARBA" id="ARBA00023180"/>
    </source>
</evidence>
<keyword evidence="6" id="KW-0325">Glycoprotein</keyword>
<dbReference type="GO" id="GO:0005886">
    <property type="term" value="C:plasma membrane"/>
    <property type="evidence" value="ECO:0007669"/>
    <property type="project" value="TreeGrafter"/>
</dbReference>
<feature type="non-terminal residue" evidence="9">
    <location>
        <position position="82"/>
    </location>
</feature>
<dbReference type="InterPro" id="IPR020846">
    <property type="entry name" value="MFS_dom"/>
</dbReference>
<keyword evidence="5 7" id="KW-0472">Membrane</keyword>
<dbReference type="OrthoDB" id="10021397at2759"/>
<keyword evidence="10" id="KW-1185">Reference proteome</keyword>
<evidence type="ECO:0000256" key="4">
    <source>
        <dbReference type="ARBA" id="ARBA00022989"/>
    </source>
</evidence>
<evidence type="ECO:0000256" key="5">
    <source>
        <dbReference type="ARBA" id="ARBA00023136"/>
    </source>
</evidence>
<dbReference type="SUPFAM" id="SSF103473">
    <property type="entry name" value="MFS general substrate transporter"/>
    <property type="match status" value="1"/>
</dbReference>
<keyword evidence="3 7" id="KW-0812">Transmembrane</keyword>
<evidence type="ECO:0000256" key="1">
    <source>
        <dbReference type="ARBA" id="ARBA00004141"/>
    </source>
</evidence>
<name>A0A6G1K489_9PLEO</name>
<feature type="transmembrane region" description="Helical" evidence="7">
    <location>
        <begin position="12"/>
        <end position="39"/>
    </location>
</feature>
<dbReference type="Proteomes" id="UP000799428">
    <property type="component" value="Unassembled WGS sequence"/>
</dbReference>
<organism evidence="9 10">
    <name type="scientific">Pleomassaria siparia CBS 279.74</name>
    <dbReference type="NCBI Taxonomy" id="1314801"/>
    <lineage>
        <taxon>Eukaryota</taxon>
        <taxon>Fungi</taxon>
        <taxon>Dikarya</taxon>
        <taxon>Ascomycota</taxon>
        <taxon>Pezizomycotina</taxon>
        <taxon>Dothideomycetes</taxon>
        <taxon>Pleosporomycetidae</taxon>
        <taxon>Pleosporales</taxon>
        <taxon>Pleomassariaceae</taxon>
        <taxon>Pleomassaria</taxon>
    </lineage>
</organism>
<dbReference type="PANTHER" id="PTHR23501:SF187">
    <property type="entry name" value="MAJOR FACILITATOR SUPERFAMILY (MFS) PROFILE DOMAIN-CONTAINING PROTEIN"/>
    <property type="match status" value="1"/>
</dbReference>
<evidence type="ECO:0000313" key="10">
    <source>
        <dbReference type="Proteomes" id="UP000799428"/>
    </source>
</evidence>
<dbReference type="GO" id="GO:0022857">
    <property type="term" value="F:transmembrane transporter activity"/>
    <property type="evidence" value="ECO:0007669"/>
    <property type="project" value="InterPro"/>
</dbReference>
<evidence type="ECO:0000259" key="8">
    <source>
        <dbReference type="PROSITE" id="PS50850"/>
    </source>
</evidence>
<proteinExistence type="predicted"/>
<protein>
    <recommendedName>
        <fullName evidence="8">Major facilitator superfamily (MFS) profile domain-containing protein</fullName>
    </recommendedName>
</protein>
<evidence type="ECO:0000313" key="9">
    <source>
        <dbReference type="EMBL" id="KAF2707699.1"/>
    </source>
</evidence>
<evidence type="ECO:0000256" key="7">
    <source>
        <dbReference type="SAM" id="Phobius"/>
    </source>
</evidence>
<dbReference type="PROSITE" id="PS50850">
    <property type="entry name" value="MFS"/>
    <property type="match status" value="1"/>
</dbReference>
<dbReference type="EMBL" id="MU005773">
    <property type="protein sequence ID" value="KAF2707699.1"/>
    <property type="molecule type" value="Genomic_DNA"/>
</dbReference>
<evidence type="ECO:0000256" key="2">
    <source>
        <dbReference type="ARBA" id="ARBA00022448"/>
    </source>
</evidence>
<keyword evidence="2" id="KW-0813">Transport</keyword>
<feature type="non-terminal residue" evidence="9">
    <location>
        <position position="1"/>
    </location>
</feature>
<dbReference type="PANTHER" id="PTHR23501">
    <property type="entry name" value="MAJOR FACILITATOR SUPERFAMILY"/>
    <property type="match status" value="1"/>
</dbReference>
<comment type="subcellular location">
    <subcellularLocation>
        <location evidence="1">Membrane</location>
        <topology evidence="1">Multi-pass membrane protein</topology>
    </subcellularLocation>
</comment>
<evidence type="ECO:0000256" key="3">
    <source>
        <dbReference type="ARBA" id="ARBA00022692"/>
    </source>
</evidence>
<dbReference type="InterPro" id="IPR036259">
    <property type="entry name" value="MFS_trans_sf"/>
</dbReference>
<keyword evidence="4 7" id="KW-1133">Transmembrane helix</keyword>
<dbReference type="Gene3D" id="1.20.1250.20">
    <property type="entry name" value="MFS general substrate transporter like domains"/>
    <property type="match status" value="1"/>
</dbReference>
<feature type="domain" description="Major facilitator superfamily (MFS) profile" evidence="8">
    <location>
        <begin position="17"/>
        <end position="82"/>
    </location>
</feature>